<dbReference type="RefSeq" id="WP_044825171.1">
    <property type="nucleotide sequence ID" value="NZ_CP009687.1"/>
</dbReference>
<dbReference type="STRING" id="84022.CACET_c26870"/>
<dbReference type="OrthoDB" id="982578at2"/>
<evidence type="ECO:0000259" key="1">
    <source>
        <dbReference type="Pfam" id="PF14130"/>
    </source>
</evidence>
<feature type="domain" description="CD-NTase associated protein 4-like DNA endonuclease" evidence="1">
    <location>
        <begin position="10"/>
        <end position="224"/>
    </location>
</feature>
<dbReference type="KEGG" id="cace:CACET_c26870"/>
<dbReference type="Pfam" id="PF14130">
    <property type="entry name" value="Cap4_nuclease"/>
    <property type="match status" value="1"/>
</dbReference>
<dbReference type="EMBL" id="CP009687">
    <property type="protein sequence ID" value="AKL96132.1"/>
    <property type="molecule type" value="Genomic_DNA"/>
</dbReference>
<protein>
    <recommendedName>
        <fullName evidence="1">CD-NTase associated protein 4-like DNA endonuclease domain-containing protein</fullName>
    </recommendedName>
</protein>
<proteinExistence type="predicted"/>
<dbReference type="PATRIC" id="fig|84022.5.peg.622"/>
<dbReference type="Proteomes" id="UP000035704">
    <property type="component" value="Chromosome"/>
</dbReference>
<gene>
    <name evidence="2" type="ORF">CACET_c26870</name>
</gene>
<evidence type="ECO:0000313" key="3">
    <source>
        <dbReference type="Proteomes" id="UP000035704"/>
    </source>
</evidence>
<dbReference type="AlphaFoldDB" id="A0A0D8I8E9"/>
<name>A0A0D8I8E9_9CLOT</name>
<accession>A0A0D8I8E9</accession>
<keyword evidence="3" id="KW-1185">Reference proteome</keyword>
<dbReference type="InterPro" id="IPR025382">
    <property type="entry name" value="Cap4-like_endonuclease_dom"/>
</dbReference>
<reference evidence="2 3" key="1">
    <citation type="submission" date="2014-10" db="EMBL/GenBank/DDBJ databases">
        <title>Genome sequence of Clostridium aceticum DSM 1496.</title>
        <authorList>
            <person name="Poehlein A."/>
            <person name="Schiel-Bengelsdorf B."/>
            <person name="Gottschalk G."/>
            <person name="Duerre P."/>
            <person name="Daniel R."/>
        </authorList>
    </citation>
    <scope>NUCLEOTIDE SEQUENCE [LARGE SCALE GENOMIC DNA]</scope>
    <source>
        <strain evidence="2 3">DSM 1496</strain>
    </source>
</reference>
<evidence type="ECO:0000313" key="2">
    <source>
        <dbReference type="EMBL" id="AKL96132.1"/>
    </source>
</evidence>
<dbReference type="GO" id="GO:0004518">
    <property type="term" value="F:nuclease activity"/>
    <property type="evidence" value="ECO:0007669"/>
    <property type="project" value="InterPro"/>
</dbReference>
<organism evidence="2 3">
    <name type="scientific">Clostridium aceticum</name>
    <dbReference type="NCBI Taxonomy" id="84022"/>
    <lineage>
        <taxon>Bacteria</taxon>
        <taxon>Bacillati</taxon>
        <taxon>Bacillota</taxon>
        <taxon>Clostridia</taxon>
        <taxon>Eubacteriales</taxon>
        <taxon>Clostridiaceae</taxon>
        <taxon>Clostridium</taxon>
    </lineage>
</organism>
<sequence length="369" mass="43057">MDRPNKTANAGVHGSTGFEFQKYCALYILFDKYKEIKNRKYFICLEHHDDFLFCYQSNDEFIESIDVYQAKKSSSEWNQGKELYEILKKMLDVGAALHNDNIPKWDNYYHNLEFTTNNSIKLNNGINRNGERITATINESNNRLKFIDLNEEIASKIETEVKKLLGKNLVGLEELDNVSMAYIDLPKKDKQQKDSLVGFFNSLFGKKVSDHRAAVDTLLLLFREVENTLNNGNIVKLMDKSKRVSSDMVNEALNIITTKNMALELWRAEKKQACEKLGIVISERKKFEEDFCNSIDRFKDKQQVEHQKIFSFVYKNKNYLDNFIEEIDCIQAFYEDFKNNVNSLLAPITIKAAIYAAYIEVRDELWEQN</sequence>